<dbReference type="SMART" id="SM00345">
    <property type="entry name" value="HTH_GNTR"/>
    <property type="match status" value="1"/>
</dbReference>
<dbReference type="Gene3D" id="1.20.120.530">
    <property type="entry name" value="GntR ligand-binding domain-like"/>
    <property type="match status" value="1"/>
</dbReference>
<dbReference type="Gene3D" id="1.10.10.10">
    <property type="entry name" value="Winged helix-like DNA-binding domain superfamily/Winged helix DNA-binding domain"/>
    <property type="match status" value="1"/>
</dbReference>
<dbReference type="Proteomes" id="UP000320781">
    <property type="component" value="Unassembled WGS sequence"/>
</dbReference>
<dbReference type="PROSITE" id="PS50949">
    <property type="entry name" value="HTH_GNTR"/>
    <property type="match status" value="1"/>
</dbReference>
<dbReference type="Pfam" id="PF00392">
    <property type="entry name" value="GntR"/>
    <property type="match status" value="1"/>
</dbReference>
<dbReference type="InterPro" id="IPR011711">
    <property type="entry name" value="GntR_C"/>
</dbReference>
<sequence length="222" mass="25741">MSRMIKGIGEQLHRTLKGRIVALEMSPGERINFSDLCEEFGVSLSPLREAVKKLCETGLVEFLPRRGYYIFKPTCEDVKNIYELRRMFEHYALKSFDPNDQHRNDLQKLERLGQAAVGKREEEKKAILLETEQIHIFIIRHSENVYMKNLFGSIYDFTLLFQHLIERNMDEFVAHHTAIAEALLKGSINSVHKVMDKHIDAAVLEICRALRGREKQQVAVTT</sequence>
<dbReference type="Pfam" id="PF07729">
    <property type="entry name" value="FCD"/>
    <property type="match status" value="1"/>
</dbReference>
<dbReference type="InterPro" id="IPR036388">
    <property type="entry name" value="WH-like_DNA-bd_sf"/>
</dbReference>
<dbReference type="PANTHER" id="PTHR43537">
    <property type="entry name" value="TRANSCRIPTIONAL REGULATOR, GNTR FAMILY"/>
    <property type="match status" value="1"/>
</dbReference>
<keyword evidence="3" id="KW-0804">Transcription</keyword>
<feature type="domain" description="HTH gntR-type" evidence="4">
    <location>
        <begin position="6"/>
        <end position="73"/>
    </location>
</feature>
<dbReference type="AlphaFoldDB" id="A0A523QIA0"/>
<evidence type="ECO:0000313" key="6">
    <source>
        <dbReference type="Proteomes" id="UP000320781"/>
    </source>
</evidence>
<keyword evidence="1" id="KW-0805">Transcription regulation</keyword>
<dbReference type="PANTHER" id="PTHR43537:SF24">
    <property type="entry name" value="GLUCONATE OPERON TRANSCRIPTIONAL REPRESSOR"/>
    <property type="match status" value="1"/>
</dbReference>
<evidence type="ECO:0000313" key="5">
    <source>
        <dbReference type="EMBL" id="TES85281.1"/>
    </source>
</evidence>
<dbReference type="InterPro" id="IPR008920">
    <property type="entry name" value="TF_FadR/GntR_C"/>
</dbReference>
<evidence type="ECO:0000256" key="3">
    <source>
        <dbReference type="ARBA" id="ARBA00023163"/>
    </source>
</evidence>
<evidence type="ECO:0000259" key="4">
    <source>
        <dbReference type="PROSITE" id="PS50949"/>
    </source>
</evidence>
<dbReference type="EMBL" id="SOKU01000235">
    <property type="protein sequence ID" value="TES85281.1"/>
    <property type="molecule type" value="Genomic_DNA"/>
</dbReference>
<organism evidence="5 6">
    <name type="scientific">Aerophobetes bacterium</name>
    <dbReference type="NCBI Taxonomy" id="2030807"/>
    <lineage>
        <taxon>Bacteria</taxon>
        <taxon>Candidatus Aerophobota</taxon>
    </lineage>
</organism>
<dbReference type="SUPFAM" id="SSF48008">
    <property type="entry name" value="GntR ligand-binding domain-like"/>
    <property type="match status" value="1"/>
</dbReference>
<reference evidence="5 6" key="1">
    <citation type="submission" date="2019-03" db="EMBL/GenBank/DDBJ databases">
        <title>Metabolic potential of uncultured bacteria and archaea associated with petroleum seepage in deep-sea sediments.</title>
        <authorList>
            <person name="Dong X."/>
            <person name="Hubert C."/>
        </authorList>
    </citation>
    <scope>NUCLEOTIDE SEQUENCE [LARGE SCALE GENOMIC DNA]</scope>
    <source>
        <strain evidence="5">E44_bin92</strain>
    </source>
</reference>
<protein>
    <submittedName>
        <fullName evidence="5">GntR family transcriptional regulator</fullName>
    </submittedName>
</protein>
<evidence type="ECO:0000256" key="1">
    <source>
        <dbReference type="ARBA" id="ARBA00023015"/>
    </source>
</evidence>
<gene>
    <name evidence="5" type="ORF">E3J95_04755</name>
</gene>
<dbReference type="SUPFAM" id="SSF46785">
    <property type="entry name" value="Winged helix' DNA-binding domain"/>
    <property type="match status" value="1"/>
</dbReference>
<comment type="caution">
    <text evidence="5">The sequence shown here is derived from an EMBL/GenBank/DDBJ whole genome shotgun (WGS) entry which is preliminary data.</text>
</comment>
<keyword evidence="2" id="KW-0238">DNA-binding</keyword>
<accession>A0A523QIA0</accession>
<proteinExistence type="predicted"/>
<name>A0A523QIA0_UNCAE</name>
<dbReference type="GO" id="GO:0003677">
    <property type="term" value="F:DNA binding"/>
    <property type="evidence" value="ECO:0007669"/>
    <property type="project" value="UniProtKB-KW"/>
</dbReference>
<dbReference type="InterPro" id="IPR036390">
    <property type="entry name" value="WH_DNA-bd_sf"/>
</dbReference>
<evidence type="ECO:0000256" key="2">
    <source>
        <dbReference type="ARBA" id="ARBA00023125"/>
    </source>
</evidence>
<dbReference type="InterPro" id="IPR000524">
    <property type="entry name" value="Tscrpt_reg_HTH_GntR"/>
</dbReference>
<dbReference type="GO" id="GO:0003700">
    <property type="term" value="F:DNA-binding transcription factor activity"/>
    <property type="evidence" value="ECO:0007669"/>
    <property type="project" value="InterPro"/>
</dbReference>